<dbReference type="OrthoDB" id="189006at2"/>
<proteinExistence type="predicted"/>
<keyword evidence="2" id="KW-0238">DNA-binding</keyword>
<dbReference type="PANTHER" id="PTHR30146">
    <property type="entry name" value="LACI-RELATED TRANSCRIPTIONAL REPRESSOR"/>
    <property type="match status" value="1"/>
</dbReference>
<dbReference type="PANTHER" id="PTHR30146:SF153">
    <property type="entry name" value="LACTOSE OPERON REPRESSOR"/>
    <property type="match status" value="1"/>
</dbReference>
<dbReference type="GeneID" id="95360149"/>
<protein>
    <submittedName>
        <fullName evidence="5">Small molecule-binding regulator domain protein</fullName>
    </submittedName>
</protein>
<name>U2S7S0_9ACTN</name>
<evidence type="ECO:0000313" key="6">
    <source>
        <dbReference type="Proteomes" id="UP000017052"/>
    </source>
</evidence>
<dbReference type="GO" id="GO:0003700">
    <property type="term" value="F:DNA-binding transcription factor activity"/>
    <property type="evidence" value="ECO:0007669"/>
    <property type="project" value="TreeGrafter"/>
</dbReference>
<dbReference type="InterPro" id="IPR010982">
    <property type="entry name" value="Lambda_DNA-bd_dom_sf"/>
</dbReference>
<dbReference type="EMBL" id="ACVN02000045">
    <property type="protein sequence ID" value="ERK61698.1"/>
    <property type="molecule type" value="Genomic_DNA"/>
</dbReference>
<dbReference type="InterPro" id="IPR000843">
    <property type="entry name" value="HTH_LacI"/>
</dbReference>
<evidence type="ECO:0000259" key="4">
    <source>
        <dbReference type="PROSITE" id="PS50932"/>
    </source>
</evidence>
<comment type="caution">
    <text evidence="5">The sequence shown here is derived from an EMBL/GenBank/DDBJ whole genome shotgun (WGS) entry which is preliminary data.</text>
</comment>
<dbReference type="CDD" id="cd06267">
    <property type="entry name" value="PBP1_LacI_sugar_binding-like"/>
    <property type="match status" value="1"/>
</dbReference>
<reference evidence="5" key="1">
    <citation type="submission" date="2013-08" db="EMBL/GenBank/DDBJ databases">
        <authorList>
            <person name="Durkin A.S."/>
            <person name="Haft D.R."/>
            <person name="McCorrison J."/>
            <person name="Torralba M."/>
            <person name="Gillis M."/>
            <person name="Haft D.H."/>
            <person name="Methe B."/>
            <person name="Sutton G."/>
            <person name="Nelson K.E."/>
        </authorList>
    </citation>
    <scope>NUCLEOTIDE SEQUENCE [LARGE SCALE GENOMIC DNA]</scope>
    <source>
        <strain evidence="5">F0233</strain>
    </source>
</reference>
<keyword evidence="6" id="KW-1185">Reference proteome</keyword>
<dbReference type="Gene3D" id="1.10.260.40">
    <property type="entry name" value="lambda repressor-like DNA-binding domains"/>
    <property type="match status" value="1"/>
</dbReference>
<dbReference type="SUPFAM" id="SSF53822">
    <property type="entry name" value="Periplasmic binding protein-like I"/>
    <property type="match status" value="1"/>
</dbReference>
<dbReference type="InterPro" id="IPR046335">
    <property type="entry name" value="LacI/GalR-like_sensor"/>
</dbReference>
<dbReference type="GO" id="GO:0000976">
    <property type="term" value="F:transcription cis-regulatory region binding"/>
    <property type="evidence" value="ECO:0007669"/>
    <property type="project" value="TreeGrafter"/>
</dbReference>
<keyword evidence="1" id="KW-0805">Transcription regulation</keyword>
<evidence type="ECO:0000256" key="1">
    <source>
        <dbReference type="ARBA" id="ARBA00023015"/>
    </source>
</evidence>
<gene>
    <name evidence="5" type="ORF">HMPREF0682_2034</name>
</gene>
<dbReference type="Gene3D" id="3.40.50.2300">
    <property type="match status" value="2"/>
</dbReference>
<dbReference type="SUPFAM" id="SSF47413">
    <property type="entry name" value="lambda repressor-like DNA-binding domains"/>
    <property type="match status" value="1"/>
</dbReference>
<evidence type="ECO:0000256" key="2">
    <source>
        <dbReference type="ARBA" id="ARBA00023125"/>
    </source>
</evidence>
<dbReference type="AlphaFoldDB" id="U2S7S0"/>
<dbReference type="Pfam" id="PF13377">
    <property type="entry name" value="Peripla_BP_3"/>
    <property type="match status" value="1"/>
</dbReference>
<sequence>MTEQARRRPTLVDLADAAGCSTSLASIVMRGAPGASEATRRRVMAAAERIGYRPDQRARSLRRSTSGLIGVAYHVSEPFHADLVEGLYEVEAPSGDDFDLVLGAVVPGRGVEQTIEPLLRQRCEAIILIGTMLPVARLRRIREETPLVLVARRVRAAGIDVVRTDDHDGQRLAIEHLIGLGHRSIAYVDGGQHPGAATRRRSYRDTMAAHGLGDRVRVVAGGNTEEEGIRATRRLLEGDERPTAIAAFNDRAATGVLTMLIRAGLRVPEDVSVIGFDDARIARTTIVPLTTVRQDTALMARVARERAAGLARQRFVAGEQVLVPELTVRQSTGPVPRS</sequence>
<evidence type="ECO:0000256" key="3">
    <source>
        <dbReference type="ARBA" id="ARBA00023163"/>
    </source>
</evidence>
<dbReference type="SMART" id="SM00354">
    <property type="entry name" value="HTH_LACI"/>
    <property type="match status" value="1"/>
</dbReference>
<accession>U2S7S0</accession>
<keyword evidence="3" id="KW-0804">Transcription</keyword>
<dbReference type="Proteomes" id="UP000017052">
    <property type="component" value="Unassembled WGS sequence"/>
</dbReference>
<evidence type="ECO:0000313" key="5">
    <source>
        <dbReference type="EMBL" id="ERK61698.1"/>
    </source>
</evidence>
<feature type="domain" description="HTH lacI-type" evidence="4">
    <location>
        <begin position="9"/>
        <end position="63"/>
    </location>
</feature>
<dbReference type="PROSITE" id="PS50932">
    <property type="entry name" value="HTH_LACI_2"/>
    <property type="match status" value="1"/>
</dbReference>
<dbReference type="CDD" id="cd01392">
    <property type="entry name" value="HTH_LacI"/>
    <property type="match status" value="1"/>
</dbReference>
<organism evidence="5 6">
    <name type="scientific">Propionibacterium acidifaciens F0233</name>
    <dbReference type="NCBI Taxonomy" id="553198"/>
    <lineage>
        <taxon>Bacteria</taxon>
        <taxon>Bacillati</taxon>
        <taxon>Actinomycetota</taxon>
        <taxon>Actinomycetes</taxon>
        <taxon>Propionibacteriales</taxon>
        <taxon>Propionibacteriaceae</taxon>
        <taxon>Propionibacterium</taxon>
    </lineage>
</organism>
<dbReference type="InterPro" id="IPR028082">
    <property type="entry name" value="Peripla_BP_I"/>
</dbReference>
<dbReference type="RefSeq" id="WP_021796465.1">
    <property type="nucleotide sequence ID" value="NZ_ACVN02000045.1"/>
</dbReference>
<dbReference type="Pfam" id="PF00356">
    <property type="entry name" value="LacI"/>
    <property type="match status" value="1"/>
</dbReference>